<proteinExistence type="predicted"/>
<dbReference type="Gene3D" id="3.40.50.720">
    <property type="entry name" value="NAD(P)-binding Rossmann-like Domain"/>
    <property type="match status" value="1"/>
</dbReference>
<dbReference type="InterPro" id="IPR036291">
    <property type="entry name" value="NAD(P)-bd_dom_sf"/>
</dbReference>
<dbReference type="PANTHER" id="PTHR43355">
    <property type="entry name" value="FLAVIN REDUCTASE (NADPH)"/>
    <property type="match status" value="1"/>
</dbReference>
<dbReference type="PANTHER" id="PTHR43355:SF2">
    <property type="entry name" value="FLAVIN REDUCTASE (NADPH)"/>
    <property type="match status" value="1"/>
</dbReference>
<protein>
    <recommendedName>
        <fullName evidence="1">NAD(P)-binding domain-containing protein</fullName>
    </recommendedName>
</protein>
<evidence type="ECO:0000313" key="2">
    <source>
        <dbReference type="EMBL" id="GIN94375.1"/>
    </source>
</evidence>
<reference evidence="2 3" key="1">
    <citation type="submission" date="2021-03" db="EMBL/GenBank/DDBJ databases">
        <title>Antimicrobial resistance genes in bacteria isolated from Japanese honey, and their potential for conferring macrolide and lincosamide resistance in the American foulbrood pathogen Paenibacillus larvae.</title>
        <authorList>
            <person name="Okamoto M."/>
            <person name="Kumagai M."/>
            <person name="Kanamori H."/>
            <person name="Takamatsu D."/>
        </authorList>
    </citation>
    <scope>NUCLEOTIDE SEQUENCE [LARGE SCALE GENOMIC DNA]</scope>
    <source>
        <strain evidence="2 3">J6TS1</strain>
    </source>
</reference>
<feature type="domain" description="NAD(P)-binding" evidence="1">
    <location>
        <begin position="2"/>
        <end position="81"/>
    </location>
</feature>
<dbReference type="Pfam" id="PF13460">
    <property type="entry name" value="NAD_binding_10"/>
    <property type="match status" value="1"/>
</dbReference>
<dbReference type="InterPro" id="IPR016040">
    <property type="entry name" value="NAD(P)-bd_dom"/>
</dbReference>
<organism evidence="2 3">
    <name type="scientific">Siminovitchia terrae</name>
    <name type="common">Bacillus terrae</name>
    <dbReference type="NCBI Taxonomy" id="1914933"/>
    <lineage>
        <taxon>Bacteria</taxon>
        <taxon>Bacillati</taxon>
        <taxon>Bacillota</taxon>
        <taxon>Bacilli</taxon>
        <taxon>Bacillales</taxon>
        <taxon>Bacillaceae</taxon>
        <taxon>Siminovitchia</taxon>
    </lineage>
</organism>
<dbReference type="InterPro" id="IPR051606">
    <property type="entry name" value="Polyketide_Oxido-like"/>
</dbReference>
<evidence type="ECO:0000313" key="3">
    <source>
        <dbReference type="Proteomes" id="UP000680670"/>
    </source>
</evidence>
<evidence type="ECO:0000259" key="1">
    <source>
        <dbReference type="Pfam" id="PF13460"/>
    </source>
</evidence>
<dbReference type="EMBL" id="BORJ01000001">
    <property type="protein sequence ID" value="GIN94375.1"/>
    <property type="molecule type" value="Genomic_DNA"/>
</dbReference>
<name>A0ABQ4KQQ5_SIMTE</name>
<sequence length="96" mass="10732">MTLYLRNSNRLRKYESDRVRIIEGDVRDIATLKEAIVGQDVVYANLAGDLEEQAKAIVEAMDTTGVKRLIFISSVVFMMKSQGNLGNLLIVQSTNI</sequence>
<dbReference type="Proteomes" id="UP000680670">
    <property type="component" value="Unassembled WGS sequence"/>
</dbReference>
<dbReference type="SUPFAM" id="SSF51735">
    <property type="entry name" value="NAD(P)-binding Rossmann-fold domains"/>
    <property type="match status" value="1"/>
</dbReference>
<comment type="caution">
    <text evidence="2">The sequence shown here is derived from an EMBL/GenBank/DDBJ whole genome shotgun (WGS) entry which is preliminary data.</text>
</comment>
<keyword evidence="3" id="KW-1185">Reference proteome</keyword>
<gene>
    <name evidence="2" type="ORF">J6TS1_02450</name>
</gene>
<accession>A0ABQ4KQQ5</accession>